<dbReference type="RefSeq" id="WP_145935602.1">
    <property type="nucleotide sequence ID" value="NZ_BNAV01000003.1"/>
</dbReference>
<dbReference type="Proteomes" id="UP000658656">
    <property type="component" value="Unassembled WGS sequence"/>
</dbReference>
<name>A0A8H9MDA7_9PSEU</name>
<evidence type="ECO:0000313" key="1">
    <source>
        <dbReference type="EMBL" id="GHF50743.1"/>
    </source>
</evidence>
<dbReference type="AlphaFoldDB" id="A0A8H9MDA7"/>
<dbReference type="OrthoDB" id="3372479at2"/>
<sequence>MAELDATGDLEGRMPSDDEVALLDALPYVAVNLAEAPENQLRRLFENLQFTVRLIGDTNQVHLEIRLPAEDLPEVTNTVETTGCVDAVRAPAGTTKGWERV</sequence>
<evidence type="ECO:0000313" key="2">
    <source>
        <dbReference type="Proteomes" id="UP000658656"/>
    </source>
</evidence>
<reference evidence="1" key="2">
    <citation type="submission" date="2020-09" db="EMBL/GenBank/DDBJ databases">
        <authorList>
            <person name="Sun Q."/>
            <person name="Zhou Y."/>
        </authorList>
    </citation>
    <scope>NUCLEOTIDE SEQUENCE</scope>
    <source>
        <strain evidence="1">CGMCC 4.7679</strain>
    </source>
</reference>
<dbReference type="EMBL" id="BNAV01000003">
    <property type="protein sequence ID" value="GHF50743.1"/>
    <property type="molecule type" value="Genomic_DNA"/>
</dbReference>
<comment type="caution">
    <text evidence="1">The sequence shown here is derived from an EMBL/GenBank/DDBJ whole genome shotgun (WGS) entry which is preliminary data.</text>
</comment>
<keyword evidence="2" id="KW-1185">Reference proteome</keyword>
<proteinExistence type="predicted"/>
<reference evidence="1" key="1">
    <citation type="journal article" date="2014" name="Int. J. Syst. Evol. Microbiol.">
        <title>Complete genome sequence of Corynebacterium casei LMG S-19264T (=DSM 44701T), isolated from a smear-ripened cheese.</title>
        <authorList>
            <consortium name="US DOE Joint Genome Institute (JGI-PGF)"/>
            <person name="Walter F."/>
            <person name="Albersmeier A."/>
            <person name="Kalinowski J."/>
            <person name="Ruckert C."/>
        </authorList>
    </citation>
    <scope>NUCLEOTIDE SEQUENCE</scope>
    <source>
        <strain evidence="1">CGMCC 4.7679</strain>
    </source>
</reference>
<gene>
    <name evidence="1" type="ORF">GCM10017566_24830</name>
</gene>
<protein>
    <submittedName>
        <fullName evidence="1">Uncharacterized protein</fullName>
    </submittedName>
</protein>
<accession>A0A8H9MDA7</accession>
<organism evidence="1 2">
    <name type="scientific">Amycolatopsis bartoniae</name>
    <dbReference type="NCBI Taxonomy" id="941986"/>
    <lineage>
        <taxon>Bacteria</taxon>
        <taxon>Bacillati</taxon>
        <taxon>Actinomycetota</taxon>
        <taxon>Actinomycetes</taxon>
        <taxon>Pseudonocardiales</taxon>
        <taxon>Pseudonocardiaceae</taxon>
        <taxon>Amycolatopsis</taxon>
    </lineage>
</organism>